<keyword evidence="1" id="KW-0843">Virulence</keyword>
<dbReference type="Proteomes" id="UP000803884">
    <property type="component" value="Unassembled WGS sequence"/>
</dbReference>
<dbReference type="CDD" id="cd06558">
    <property type="entry name" value="crotonase-like"/>
    <property type="match status" value="1"/>
</dbReference>
<dbReference type="Pfam" id="PF00378">
    <property type="entry name" value="ECH_1"/>
    <property type="match status" value="1"/>
</dbReference>
<dbReference type="GO" id="GO:0006635">
    <property type="term" value="P:fatty acid beta-oxidation"/>
    <property type="evidence" value="ECO:0007669"/>
    <property type="project" value="TreeGrafter"/>
</dbReference>
<dbReference type="Gene3D" id="3.90.226.10">
    <property type="entry name" value="2-enoyl-CoA Hydratase, Chain A, domain 1"/>
    <property type="match status" value="1"/>
</dbReference>
<dbReference type="PANTHER" id="PTHR11941">
    <property type="entry name" value="ENOYL-COA HYDRATASE-RELATED"/>
    <property type="match status" value="1"/>
</dbReference>
<protein>
    <submittedName>
        <fullName evidence="2">Uncharacterized protein</fullName>
    </submittedName>
</protein>
<organism evidence="2 3">
    <name type="scientific">Cladosporium halotolerans</name>
    <dbReference type="NCBI Taxonomy" id="1052096"/>
    <lineage>
        <taxon>Eukaryota</taxon>
        <taxon>Fungi</taxon>
        <taxon>Dikarya</taxon>
        <taxon>Ascomycota</taxon>
        <taxon>Pezizomycotina</taxon>
        <taxon>Dothideomycetes</taxon>
        <taxon>Dothideomycetidae</taxon>
        <taxon>Cladosporiales</taxon>
        <taxon>Cladosporiaceae</taxon>
        <taxon>Cladosporium</taxon>
    </lineage>
</organism>
<dbReference type="RefSeq" id="XP_069231886.1">
    <property type="nucleotide sequence ID" value="XM_069371163.1"/>
</dbReference>
<dbReference type="AlphaFoldDB" id="A0AB34KX04"/>
<keyword evidence="3" id="KW-1185">Reference proteome</keyword>
<evidence type="ECO:0000313" key="2">
    <source>
        <dbReference type="EMBL" id="KAL1588781.1"/>
    </source>
</evidence>
<dbReference type="PANTHER" id="PTHR11941:SF75">
    <property type="entry name" value="ENOYL-COA HYDRATASE_ISOMERASE FAMILY PROTEIN"/>
    <property type="match status" value="1"/>
</dbReference>
<comment type="caution">
    <text evidence="2">The sequence shown here is derived from an EMBL/GenBank/DDBJ whole genome shotgun (WGS) entry which is preliminary data.</text>
</comment>
<dbReference type="GO" id="GO:0005777">
    <property type="term" value="C:peroxisome"/>
    <property type="evidence" value="ECO:0007669"/>
    <property type="project" value="TreeGrafter"/>
</dbReference>
<dbReference type="SUPFAM" id="SSF52096">
    <property type="entry name" value="ClpP/crotonase"/>
    <property type="match status" value="1"/>
</dbReference>
<proteinExistence type="predicted"/>
<evidence type="ECO:0000313" key="3">
    <source>
        <dbReference type="Proteomes" id="UP000803884"/>
    </source>
</evidence>
<dbReference type="InterPro" id="IPR029045">
    <property type="entry name" value="ClpP/crotonase-like_dom_sf"/>
</dbReference>
<evidence type="ECO:0000256" key="1">
    <source>
        <dbReference type="ARBA" id="ARBA00023026"/>
    </source>
</evidence>
<dbReference type="InterPro" id="IPR001753">
    <property type="entry name" value="Enoyl-CoA_hydra/iso"/>
</dbReference>
<reference evidence="2 3" key="1">
    <citation type="journal article" date="2020" name="Microbiol. Resour. Announc.">
        <title>Draft Genome Sequence of a Cladosporium Species Isolated from the Mesophotic Ascidian Didemnum maculosum.</title>
        <authorList>
            <person name="Gioti A."/>
            <person name="Siaperas R."/>
            <person name="Nikolaivits E."/>
            <person name="Le Goff G."/>
            <person name="Ouazzani J."/>
            <person name="Kotoulas G."/>
            <person name="Topakas E."/>
        </authorList>
    </citation>
    <scope>NUCLEOTIDE SEQUENCE [LARGE SCALE GENOMIC DNA]</scope>
    <source>
        <strain evidence="2 3">TM138-S3</strain>
    </source>
</reference>
<gene>
    <name evidence="2" type="ORF">WHR41_02557</name>
</gene>
<accession>A0AB34KX04</accession>
<dbReference type="GO" id="GO:0004165">
    <property type="term" value="F:delta(3)-delta(2)-enoyl-CoA isomerase activity"/>
    <property type="evidence" value="ECO:0007669"/>
    <property type="project" value="TreeGrafter"/>
</dbReference>
<name>A0AB34KX04_9PEZI</name>
<dbReference type="GeneID" id="96004001"/>
<sequence length="272" mass="30294">MAKQGSVLFELSIGQAGKIVVTEPAKKVYLLTFSSPPDNRLTTTFCKAIHLAFDIIQTNYPAGVVVTTSAVSKFYSNGLDLEHATSTPGFFSKTLYGLWHRILTYPMPTVALVNGHAFAGGFMLAMMHDYRIMNPHRGFLCLNELALGVGLRPPMCGVFREKVKATTFRRIILEVVRFKALNALEEGLVDSLGDLEETLKFIGELDLVGKAQPGMSGQAVYGVLKREMYRETVEYLERGDEEDARDLAIAEKQKREDLARDERVAAWKKAKL</sequence>
<dbReference type="EMBL" id="JAAQHG020000006">
    <property type="protein sequence ID" value="KAL1588781.1"/>
    <property type="molecule type" value="Genomic_DNA"/>
</dbReference>